<dbReference type="EMBL" id="ASGP02000002">
    <property type="protein sequence ID" value="KAH9522213.1"/>
    <property type="molecule type" value="Genomic_DNA"/>
</dbReference>
<proteinExistence type="predicted"/>
<reference evidence="2" key="1">
    <citation type="submission" date="2013-05" db="EMBL/GenBank/DDBJ databases">
        <authorList>
            <person name="Yim A.K.Y."/>
            <person name="Chan T.F."/>
            <person name="Ji K.M."/>
            <person name="Liu X.Y."/>
            <person name="Zhou J.W."/>
            <person name="Li R.Q."/>
            <person name="Yang K.Y."/>
            <person name="Li J."/>
            <person name="Li M."/>
            <person name="Law P.T.W."/>
            <person name="Wu Y.L."/>
            <person name="Cai Z.L."/>
            <person name="Qin H."/>
            <person name="Bao Y."/>
            <person name="Leung R.K.K."/>
            <person name="Ng P.K.S."/>
            <person name="Zou J."/>
            <person name="Zhong X.J."/>
            <person name="Ran P.X."/>
            <person name="Zhong N.S."/>
            <person name="Liu Z.G."/>
            <person name="Tsui S.K.W."/>
        </authorList>
    </citation>
    <scope>NUCLEOTIDE SEQUENCE</scope>
    <source>
        <strain evidence="2">Derf</strain>
        <tissue evidence="2">Whole organism</tissue>
    </source>
</reference>
<comment type="caution">
    <text evidence="2">The sequence shown here is derived from an EMBL/GenBank/DDBJ whole genome shotgun (WGS) entry which is preliminary data.</text>
</comment>
<protein>
    <submittedName>
        <fullName evidence="2">Uncharacterized protein</fullName>
    </submittedName>
</protein>
<accession>A0A922IA91</accession>
<dbReference type="Proteomes" id="UP000790347">
    <property type="component" value="Unassembled WGS sequence"/>
</dbReference>
<evidence type="ECO:0000313" key="2">
    <source>
        <dbReference type="EMBL" id="KAH9522213.1"/>
    </source>
</evidence>
<reference evidence="2" key="2">
    <citation type="journal article" date="2022" name="Res Sq">
        <title>Comparative Genomics Reveals Insights into the Divergent Evolution of Astigmatic Mites and Household Pest Adaptations.</title>
        <authorList>
            <person name="Xiong Q."/>
            <person name="Wan A.T.-Y."/>
            <person name="Liu X.-Y."/>
            <person name="Fung C.S.-H."/>
            <person name="Xiao X."/>
            <person name="Malainual N."/>
            <person name="Hou J."/>
            <person name="Wang L."/>
            <person name="Wang M."/>
            <person name="Yang K."/>
            <person name="Cui Y."/>
            <person name="Leung E."/>
            <person name="Nong W."/>
            <person name="Shin S.-K."/>
            <person name="Au S."/>
            <person name="Jeong K.Y."/>
            <person name="Chew F.T."/>
            <person name="Hui J."/>
            <person name="Leung T.F."/>
            <person name="Tungtrongchitr A."/>
            <person name="Zhong N."/>
            <person name="Liu Z."/>
            <person name="Tsui S."/>
        </authorList>
    </citation>
    <scope>NUCLEOTIDE SEQUENCE</scope>
    <source>
        <strain evidence="2">Derf</strain>
        <tissue evidence="2">Whole organism</tissue>
    </source>
</reference>
<dbReference type="AlphaFoldDB" id="A0A922IA91"/>
<gene>
    <name evidence="2" type="ORF">DERF_005805</name>
</gene>
<evidence type="ECO:0000256" key="1">
    <source>
        <dbReference type="SAM" id="MobiDB-lite"/>
    </source>
</evidence>
<keyword evidence="3" id="KW-1185">Reference proteome</keyword>
<feature type="region of interest" description="Disordered" evidence="1">
    <location>
        <begin position="89"/>
        <end position="116"/>
    </location>
</feature>
<evidence type="ECO:0000313" key="3">
    <source>
        <dbReference type="Proteomes" id="UP000790347"/>
    </source>
</evidence>
<name>A0A922IA91_DERFA</name>
<sequence>MASPSKFSNGPPLLPMLIDASVWIYSTLSRMPKSRPARDMEETTPTVTVLDNVNGAPTAITHSPGRTFFESSNNLMGLRWLTSDNGTRTVAKSSRSSMNSTWPCIRRSSSNRMTTC</sequence>
<organism evidence="2 3">
    <name type="scientific">Dermatophagoides farinae</name>
    <name type="common">American house dust mite</name>
    <dbReference type="NCBI Taxonomy" id="6954"/>
    <lineage>
        <taxon>Eukaryota</taxon>
        <taxon>Metazoa</taxon>
        <taxon>Ecdysozoa</taxon>
        <taxon>Arthropoda</taxon>
        <taxon>Chelicerata</taxon>
        <taxon>Arachnida</taxon>
        <taxon>Acari</taxon>
        <taxon>Acariformes</taxon>
        <taxon>Sarcoptiformes</taxon>
        <taxon>Astigmata</taxon>
        <taxon>Psoroptidia</taxon>
        <taxon>Analgoidea</taxon>
        <taxon>Pyroglyphidae</taxon>
        <taxon>Dermatophagoidinae</taxon>
        <taxon>Dermatophagoides</taxon>
    </lineage>
</organism>